<name>A0ABZ2DI35_9PSED</name>
<sequence>MLFGYPIAATLNNWLHDCLCETVRNVHVAADARKRYPGWPQILPTAHQVTLQPRHGLRDRFRAYDRAIRKLDKVDRDLVLEALEATNRISDLLGGVTDCDTLESLPEVVRDPIDSLFSFAFALLTDFEVRDQHYSVIYATAPEHMCPFCGTEYFDAPGATREALDHYLTKSRYPFAAANLRNLVPMGHKCNSNYKHAIDIIRRADGSRRVAFDPYNHVKIDVLLDDSDPFDGATEHTPKWVIRFDPETDAVPTWDEVFSVRERYCRDHLDPSFSSWLGLFGSWVRRSGLQVDTDEKLVMTLKQYEEFWSESGIQDRAFLKAAVFRMLRRHCELGHQRLISQLRSLVKPPARLPVGA</sequence>
<reference evidence="1 2" key="1">
    <citation type="submission" date="2023-07" db="EMBL/GenBank/DDBJ databases">
        <title>Plant endophyte Pseudomonas khavaziana can be used to control wheat stem rot.</title>
        <authorList>
            <person name="Guo S."/>
            <person name="Shen X."/>
        </authorList>
    </citation>
    <scope>NUCLEOTIDE SEQUENCE [LARGE SCALE GENOMIC DNA]</scope>
    <source>
        <strain evidence="1 2">SR9</strain>
    </source>
</reference>
<keyword evidence="2" id="KW-1185">Reference proteome</keyword>
<gene>
    <name evidence="1" type="ORF">QYQ93_01895</name>
</gene>
<dbReference type="Proteomes" id="UP001347174">
    <property type="component" value="Chromosome"/>
</dbReference>
<dbReference type="RefSeq" id="WP_338476172.1">
    <property type="nucleotide sequence ID" value="NZ_CP129946.1"/>
</dbReference>
<dbReference type="EMBL" id="CP129946">
    <property type="protein sequence ID" value="WWA77011.1"/>
    <property type="molecule type" value="Genomic_DNA"/>
</dbReference>
<evidence type="ECO:0000313" key="2">
    <source>
        <dbReference type="Proteomes" id="UP001347174"/>
    </source>
</evidence>
<accession>A0ABZ2DI35</accession>
<evidence type="ECO:0008006" key="3">
    <source>
        <dbReference type="Google" id="ProtNLM"/>
    </source>
</evidence>
<protein>
    <recommendedName>
        <fullName evidence="3">HNH endonuclease</fullName>
    </recommendedName>
</protein>
<proteinExistence type="predicted"/>
<organism evidence="1 2">
    <name type="scientific">Pseudomonas khavaziana</name>
    <dbReference type="NCBI Taxonomy" id="2842351"/>
    <lineage>
        <taxon>Bacteria</taxon>
        <taxon>Pseudomonadati</taxon>
        <taxon>Pseudomonadota</taxon>
        <taxon>Gammaproteobacteria</taxon>
        <taxon>Pseudomonadales</taxon>
        <taxon>Pseudomonadaceae</taxon>
        <taxon>Pseudomonas</taxon>
    </lineage>
</organism>
<evidence type="ECO:0000313" key="1">
    <source>
        <dbReference type="EMBL" id="WWA77011.1"/>
    </source>
</evidence>